<dbReference type="InterPro" id="IPR011051">
    <property type="entry name" value="RmlC_Cupin_sf"/>
</dbReference>
<dbReference type="OrthoDB" id="9798585at2"/>
<dbReference type="Proteomes" id="UP000293902">
    <property type="component" value="Chromosome"/>
</dbReference>
<dbReference type="EMBL" id="CP036313">
    <property type="protein sequence ID" value="QBH14548.1"/>
    <property type="molecule type" value="Genomic_DNA"/>
</dbReference>
<evidence type="ECO:0000313" key="4">
    <source>
        <dbReference type="Proteomes" id="UP000248798"/>
    </source>
</evidence>
<dbReference type="Gene3D" id="2.60.120.10">
    <property type="entry name" value="Jelly Rolls"/>
    <property type="match status" value="1"/>
</dbReference>
<reference evidence="3 4" key="1">
    <citation type="submission" date="2018-06" db="EMBL/GenBank/DDBJ databases">
        <title>Complete Genome Sequence of Desulfobacter hydrogenophilus (DSM3380).</title>
        <authorList>
            <person name="Marietou A."/>
            <person name="Schreiber L."/>
            <person name="Marshall I."/>
            <person name="Jorgensen B."/>
        </authorList>
    </citation>
    <scope>NUCLEOTIDE SEQUENCE [LARGE SCALE GENOMIC DNA]</scope>
    <source>
        <strain evidence="3 4">DSM 3380</strain>
    </source>
</reference>
<dbReference type="RefSeq" id="WP_111957579.1">
    <property type="nucleotide sequence ID" value="NZ_CP036313.1"/>
</dbReference>
<feature type="domain" description="Cupin type-2" evidence="1">
    <location>
        <begin position="40"/>
        <end position="101"/>
    </location>
</feature>
<sequence length="113" mass="12931">MANLFENIPDNLAAEHFTDLIKGENIRIERIVSLGHTSPEFGWYSQDENEWVIVLEGSGTILFENGIERVLNKGDYLNIPAHTKHKVIRTDPNNITIWLAVFYCNSLIVDTLF</sequence>
<accession>A0A328FEB3</accession>
<evidence type="ECO:0000313" key="3">
    <source>
        <dbReference type="EMBL" id="RAM01395.1"/>
    </source>
</evidence>
<proteinExistence type="predicted"/>
<reference evidence="2 5" key="2">
    <citation type="submission" date="2019-02" db="EMBL/GenBank/DDBJ databases">
        <title>Complete genome sequence of Desulfobacter hydrogenophilus AcRS1.</title>
        <authorList>
            <person name="Marietou A."/>
            <person name="Lund M.B."/>
            <person name="Marshall I.P.G."/>
            <person name="Schreiber L."/>
            <person name="Jorgensen B."/>
        </authorList>
    </citation>
    <scope>NUCLEOTIDE SEQUENCE [LARGE SCALE GENOMIC DNA]</scope>
    <source>
        <strain evidence="2 5">AcRS1</strain>
    </source>
</reference>
<dbReference type="SUPFAM" id="SSF51182">
    <property type="entry name" value="RmlC-like cupins"/>
    <property type="match status" value="1"/>
</dbReference>
<gene>
    <name evidence="3" type="ORF">DO021_13620</name>
    <name evidence="2" type="ORF">EYB58_17410</name>
</gene>
<dbReference type="Pfam" id="PF07883">
    <property type="entry name" value="Cupin_2"/>
    <property type="match status" value="1"/>
</dbReference>
<dbReference type="EMBL" id="QLNI01000027">
    <property type="protein sequence ID" value="RAM01395.1"/>
    <property type="molecule type" value="Genomic_DNA"/>
</dbReference>
<protein>
    <submittedName>
        <fullName evidence="2 3">Cupin</fullName>
    </submittedName>
</protein>
<evidence type="ECO:0000259" key="1">
    <source>
        <dbReference type="Pfam" id="PF07883"/>
    </source>
</evidence>
<dbReference type="AlphaFoldDB" id="A0A328FEB3"/>
<dbReference type="CDD" id="cd06981">
    <property type="entry name" value="cupin_reut_a1446"/>
    <property type="match status" value="1"/>
</dbReference>
<name>A0A328FEB3_9BACT</name>
<dbReference type="InterPro" id="IPR013096">
    <property type="entry name" value="Cupin_2"/>
</dbReference>
<organism evidence="3 4">
    <name type="scientific">Desulfobacter hydrogenophilus</name>
    <dbReference type="NCBI Taxonomy" id="2291"/>
    <lineage>
        <taxon>Bacteria</taxon>
        <taxon>Pseudomonadati</taxon>
        <taxon>Thermodesulfobacteriota</taxon>
        <taxon>Desulfobacteria</taxon>
        <taxon>Desulfobacterales</taxon>
        <taxon>Desulfobacteraceae</taxon>
        <taxon>Desulfobacter</taxon>
    </lineage>
</organism>
<evidence type="ECO:0000313" key="2">
    <source>
        <dbReference type="EMBL" id="QBH14548.1"/>
    </source>
</evidence>
<keyword evidence="5" id="KW-1185">Reference proteome</keyword>
<dbReference type="InterPro" id="IPR014710">
    <property type="entry name" value="RmlC-like_jellyroll"/>
</dbReference>
<dbReference type="Proteomes" id="UP000248798">
    <property type="component" value="Unassembled WGS sequence"/>
</dbReference>
<evidence type="ECO:0000313" key="5">
    <source>
        <dbReference type="Proteomes" id="UP000293902"/>
    </source>
</evidence>